<dbReference type="GO" id="GO:0005886">
    <property type="term" value="C:plasma membrane"/>
    <property type="evidence" value="ECO:0007669"/>
    <property type="project" value="UniProtKB-SubCell"/>
</dbReference>
<keyword evidence="4 6" id="KW-1133">Transmembrane helix</keyword>
<sequence length="459" mass="53132">MLSKISYMALAQIFFAFASVVSILVLPKLLSLEGFGYYQLFIFFANYVEFLHFGLSDGIYLRYGGRRYEFISKRTLKSQICTMEILYILECLIIFFTVCAFSFDKRLFLYIAISGAITVPRSFLYNLLQSVNEIKKSILVLFIERIFVLSSIAAVYFVDFDKAKFLIFSFIFARFISLVYICFLCRDLFKVKMASFTDSLFYIYKNMRIGIKLTISTLCNIFLVFIARSMIAWKFSIVLFGKISLILSLLNFALFFINAFSAILFPILRTKKACEQNEIFKILDDGLSIIFVFLFLFAYPVEILLGAWLPKYADVLNYMPIIFTILLCEGKTLLLTNSYFKALRKEGQMLRINLISLIIFSVFIGFIVYFCNDIFIIMFCLFLSLFAKYIALSYGLKKFIKSVNFCNIGVEFFCGVCFIAISHILPGVYAFCLIIVSFIVLIVLKMKNFIQLLKFIKTI</sequence>
<dbReference type="EMBL" id="ACYG01000024">
    <property type="protein sequence ID" value="EEV17575.1"/>
    <property type="molecule type" value="Genomic_DNA"/>
</dbReference>
<name>C8PHG1_9BACT</name>
<feature type="transmembrane region" description="Helical" evidence="6">
    <location>
        <begin position="7"/>
        <end position="26"/>
    </location>
</feature>
<evidence type="ECO:0000256" key="3">
    <source>
        <dbReference type="ARBA" id="ARBA00022692"/>
    </source>
</evidence>
<accession>C8PHG1</accession>
<dbReference type="AlphaFoldDB" id="C8PHG1"/>
<comment type="caution">
    <text evidence="7">The sequence shown here is derived from an EMBL/GenBank/DDBJ whole genome shotgun (WGS) entry which is preliminary data.</text>
</comment>
<proteinExistence type="predicted"/>
<feature type="transmembrane region" description="Helical" evidence="6">
    <location>
        <begin position="209"/>
        <end position="231"/>
    </location>
</feature>
<dbReference type="PANTHER" id="PTHR30250:SF11">
    <property type="entry name" value="O-ANTIGEN TRANSPORTER-RELATED"/>
    <property type="match status" value="1"/>
</dbReference>
<feature type="transmembrane region" description="Helical" evidence="6">
    <location>
        <begin position="243"/>
        <end position="268"/>
    </location>
</feature>
<evidence type="ECO:0000256" key="1">
    <source>
        <dbReference type="ARBA" id="ARBA00004651"/>
    </source>
</evidence>
<feature type="transmembrane region" description="Helical" evidence="6">
    <location>
        <begin position="139"/>
        <end position="159"/>
    </location>
</feature>
<feature type="transmembrane region" description="Helical" evidence="6">
    <location>
        <begin position="109"/>
        <end position="127"/>
    </location>
</feature>
<keyword evidence="2" id="KW-1003">Cell membrane</keyword>
<protein>
    <submittedName>
        <fullName evidence="7">Polysaccharide biosynthesis protein</fullName>
    </submittedName>
</protein>
<evidence type="ECO:0000256" key="2">
    <source>
        <dbReference type="ARBA" id="ARBA00022475"/>
    </source>
</evidence>
<dbReference type="InterPro" id="IPR050833">
    <property type="entry name" value="Poly_Biosynth_Transport"/>
</dbReference>
<feature type="transmembrane region" description="Helical" evidence="6">
    <location>
        <begin position="321"/>
        <end position="340"/>
    </location>
</feature>
<keyword evidence="5 6" id="KW-0472">Membrane</keyword>
<feature type="transmembrane region" description="Helical" evidence="6">
    <location>
        <begin position="84"/>
        <end position="103"/>
    </location>
</feature>
<evidence type="ECO:0000313" key="8">
    <source>
        <dbReference type="Proteomes" id="UP000005709"/>
    </source>
</evidence>
<feature type="transmembrane region" description="Helical" evidence="6">
    <location>
        <begin position="38"/>
        <end position="63"/>
    </location>
</feature>
<evidence type="ECO:0000256" key="4">
    <source>
        <dbReference type="ARBA" id="ARBA00022989"/>
    </source>
</evidence>
<feature type="transmembrane region" description="Helical" evidence="6">
    <location>
        <begin position="165"/>
        <end position="189"/>
    </location>
</feature>
<dbReference type="STRING" id="824.CGRAC_1912"/>
<keyword evidence="3 6" id="KW-0812">Transmembrane</keyword>
<feature type="transmembrane region" description="Helical" evidence="6">
    <location>
        <begin position="427"/>
        <end position="444"/>
    </location>
</feature>
<dbReference type="PANTHER" id="PTHR30250">
    <property type="entry name" value="PST FAMILY PREDICTED COLANIC ACID TRANSPORTER"/>
    <property type="match status" value="1"/>
</dbReference>
<keyword evidence="8" id="KW-1185">Reference proteome</keyword>
<comment type="subcellular location">
    <subcellularLocation>
        <location evidence="1">Cell membrane</location>
        <topology evidence="1">Multi-pass membrane protein</topology>
    </subcellularLocation>
</comment>
<feature type="transmembrane region" description="Helical" evidence="6">
    <location>
        <begin position="403"/>
        <end position="421"/>
    </location>
</feature>
<reference evidence="7 8" key="1">
    <citation type="submission" date="2009-07" db="EMBL/GenBank/DDBJ databases">
        <authorList>
            <person name="Madupu R."/>
            <person name="Sebastian Y."/>
            <person name="Durkin A.S."/>
            <person name="Torralba M."/>
            <person name="Methe B."/>
            <person name="Sutton G.G."/>
            <person name="Strausberg R.L."/>
            <person name="Nelson K.E."/>
        </authorList>
    </citation>
    <scope>NUCLEOTIDE SEQUENCE [LARGE SCALE GENOMIC DNA]</scope>
    <source>
        <strain evidence="7 8">RM3268</strain>
    </source>
</reference>
<dbReference type="eggNOG" id="COG2244">
    <property type="taxonomic scope" value="Bacteria"/>
</dbReference>
<feature type="transmembrane region" description="Helical" evidence="6">
    <location>
        <begin position="376"/>
        <end position="396"/>
    </location>
</feature>
<dbReference type="Proteomes" id="UP000005709">
    <property type="component" value="Unassembled WGS sequence"/>
</dbReference>
<evidence type="ECO:0000313" key="7">
    <source>
        <dbReference type="EMBL" id="EEV17575.1"/>
    </source>
</evidence>
<feature type="transmembrane region" description="Helical" evidence="6">
    <location>
        <begin position="352"/>
        <end position="370"/>
    </location>
</feature>
<evidence type="ECO:0000256" key="6">
    <source>
        <dbReference type="SAM" id="Phobius"/>
    </source>
</evidence>
<gene>
    <name evidence="7" type="ORF">CAMGR0001_0406</name>
</gene>
<feature type="transmembrane region" description="Helical" evidence="6">
    <location>
        <begin position="289"/>
        <end position="309"/>
    </location>
</feature>
<evidence type="ECO:0000256" key="5">
    <source>
        <dbReference type="ARBA" id="ARBA00023136"/>
    </source>
</evidence>
<organism evidence="7 8">
    <name type="scientific">Campylobacter gracilis RM3268</name>
    <dbReference type="NCBI Taxonomy" id="553220"/>
    <lineage>
        <taxon>Bacteria</taxon>
        <taxon>Pseudomonadati</taxon>
        <taxon>Campylobacterota</taxon>
        <taxon>Epsilonproteobacteria</taxon>
        <taxon>Campylobacterales</taxon>
        <taxon>Campylobacteraceae</taxon>
        <taxon>Campylobacter</taxon>
    </lineage>
</organism>